<dbReference type="EMBL" id="CYKH01000274">
    <property type="protein sequence ID" value="CUF23750.1"/>
    <property type="molecule type" value="Genomic_DNA"/>
</dbReference>
<dbReference type="OrthoDB" id="249945at2759"/>
<dbReference type="Proteomes" id="UP000051952">
    <property type="component" value="Unassembled WGS sequence"/>
</dbReference>
<evidence type="ECO:0000313" key="2">
    <source>
        <dbReference type="Proteomes" id="UP000051952"/>
    </source>
</evidence>
<dbReference type="AlphaFoldDB" id="A0A0S4ILA8"/>
<gene>
    <name evidence="1" type="ORF">BSAL_60465</name>
</gene>
<accession>A0A0S4ILA8</accession>
<dbReference type="OMA" id="LRAYMST"/>
<keyword evidence="2" id="KW-1185">Reference proteome</keyword>
<organism evidence="1 2">
    <name type="scientific">Bodo saltans</name>
    <name type="common">Flagellated protozoan</name>
    <dbReference type="NCBI Taxonomy" id="75058"/>
    <lineage>
        <taxon>Eukaryota</taxon>
        <taxon>Discoba</taxon>
        <taxon>Euglenozoa</taxon>
        <taxon>Kinetoplastea</taxon>
        <taxon>Metakinetoplastina</taxon>
        <taxon>Eubodonida</taxon>
        <taxon>Bodonidae</taxon>
        <taxon>Bodo</taxon>
    </lineage>
</organism>
<dbReference type="VEuPathDB" id="TriTrypDB:BSAL_60465"/>
<proteinExistence type="predicted"/>
<evidence type="ECO:0000313" key="1">
    <source>
        <dbReference type="EMBL" id="CUF23750.1"/>
    </source>
</evidence>
<name>A0A0S4ILA8_BODSA</name>
<protein>
    <submittedName>
        <fullName evidence="1">Uncharacterized protein</fullName>
    </submittedName>
</protein>
<sequence length="225" mass="25169">MAAQPTIFGEQLPSINSVAVAATLTWGALLRPVIWGSFYHGVRAFLGTYVRRDEKSCERNWKNFQRTVYSSIAEVGLSVAFVPARYLAAMHCTRLLIDFANPSFSDALAVVDRFNAGTFMAFAQHAFLSSVDEEWNMDFFVFQLPSIALTIGKLIARRRKIGAAKCRTKRVLGMLFLQVVLRAFTGSFTVQLPQSEGDLITALIAISLEGLTSKYLIYHTWPFLE</sequence>
<reference evidence="2" key="1">
    <citation type="submission" date="2015-09" db="EMBL/GenBank/DDBJ databases">
        <authorList>
            <consortium name="Pathogen Informatics"/>
        </authorList>
    </citation>
    <scope>NUCLEOTIDE SEQUENCE [LARGE SCALE GENOMIC DNA]</scope>
    <source>
        <strain evidence="2">Lake Konstanz</strain>
    </source>
</reference>